<dbReference type="SUPFAM" id="SSF47413">
    <property type="entry name" value="lambda repressor-like DNA-binding domains"/>
    <property type="match status" value="1"/>
</dbReference>
<organism evidence="1 2">
    <name type="scientific">Azotobacter bryophylli</name>
    <dbReference type="NCBI Taxonomy" id="1986537"/>
    <lineage>
        <taxon>Bacteria</taxon>
        <taxon>Pseudomonadati</taxon>
        <taxon>Pseudomonadota</taxon>
        <taxon>Gammaproteobacteria</taxon>
        <taxon>Pseudomonadales</taxon>
        <taxon>Pseudomonadaceae</taxon>
        <taxon>Azotobacter</taxon>
    </lineage>
</organism>
<dbReference type="CDD" id="cd00093">
    <property type="entry name" value="HTH_XRE"/>
    <property type="match status" value="1"/>
</dbReference>
<name>A0ABV7AZK2_9GAMM</name>
<proteinExistence type="predicted"/>
<reference evidence="2" key="1">
    <citation type="journal article" date="2019" name="Int. J. Syst. Evol. Microbiol.">
        <title>The Global Catalogue of Microorganisms (GCM) 10K type strain sequencing project: providing services to taxonomists for standard genome sequencing and annotation.</title>
        <authorList>
            <consortium name="The Broad Institute Genomics Platform"/>
            <consortium name="The Broad Institute Genome Sequencing Center for Infectious Disease"/>
            <person name="Wu L."/>
            <person name="Ma J."/>
        </authorList>
    </citation>
    <scope>NUCLEOTIDE SEQUENCE [LARGE SCALE GENOMIC DNA]</scope>
    <source>
        <strain evidence="2">KCTC 62195</strain>
    </source>
</reference>
<accession>A0ABV7AZK2</accession>
<protein>
    <submittedName>
        <fullName evidence="1">Multiprotein-bridging factor 1 family protein</fullName>
    </submittedName>
</protein>
<dbReference type="EMBL" id="JBHRSJ010000035">
    <property type="protein sequence ID" value="MFC2974331.1"/>
    <property type="molecule type" value="Genomic_DNA"/>
</dbReference>
<evidence type="ECO:0000313" key="1">
    <source>
        <dbReference type="EMBL" id="MFC2974331.1"/>
    </source>
</evidence>
<evidence type="ECO:0000313" key="2">
    <source>
        <dbReference type="Proteomes" id="UP001595457"/>
    </source>
</evidence>
<dbReference type="RefSeq" id="WP_377816456.1">
    <property type="nucleotide sequence ID" value="NZ_JBHRSJ010000035.1"/>
</dbReference>
<keyword evidence="2" id="KW-1185">Reference proteome</keyword>
<dbReference type="InterPro" id="IPR010982">
    <property type="entry name" value="Lambda_DNA-bd_dom_sf"/>
</dbReference>
<dbReference type="InterPro" id="IPR001387">
    <property type="entry name" value="Cro/C1-type_HTH"/>
</dbReference>
<dbReference type="Proteomes" id="UP001595457">
    <property type="component" value="Unassembled WGS sequence"/>
</dbReference>
<sequence length="100" mass="11445">MDEYVTLCTHQLTPEHCVKAREHLRWPRETLAQESGVSVEAIARFEDEQANLREVTLQALAWAMEAQGLIFIQGHPLLVGMDVRGATPDPRLRDDYEMIE</sequence>
<gene>
    <name evidence="1" type="ORF">ACFOJE_19235</name>
</gene>
<dbReference type="Gene3D" id="1.10.260.40">
    <property type="entry name" value="lambda repressor-like DNA-binding domains"/>
    <property type="match status" value="1"/>
</dbReference>
<comment type="caution">
    <text evidence="1">The sequence shown here is derived from an EMBL/GenBank/DDBJ whole genome shotgun (WGS) entry which is preliminary data.</text>
</comment>